<dbReference type="GeneTree" id="ENSGT00940000154149"/>
<dbReference type="Ensembl" id="ENSCSET00000027041.1">
    <property type="protein sequence ID" value="ENSCSEP00000026688.1"/>
    <property type="gene ID" value="ENSCSEG00000017044.1"/>
</dbReference>
<dbReference type="InParanoid" id="A0A3P8WGS6"/>
<feature type="region of interest" description="Disordered" evidence="2">
    <location>
        <begin position="588"/>
        <end position="614"/>
    </location>
</feature>
<proteinExistence type="inferred from homology"/>
<dbReference type="InterPro" id="IPR059060">
    <property type="entry name" value="Niban_1/2/3_dom"/>
</dbReference>
<dbReference type="AlphaFoldDB" id="A0A3P8WGS6"/>
<feature type="compositionally biased region" description="Polar residues" evidence="2">
    <location>
        <begin position="789"/>
        <end position="799"/>
    </location>
</feature>
<dbReference type="OrthoDB" id="9010513at2759"/>
<dbReference type="Gene3D" id="2.30.29.30">
    <property type="entry name" value="Pleckstrin-homology domain (PH domain)/Phosphotyrosine-binding domain (PTB)"/>
    <property type="match status" value="1"/>
</dbReference>
<comment type="similarity">
    <text evidence="1">Belongs to the Niban family.</text>
</comment>
<keyword evidence="5" id="KW-1185">Reference proteome</keyword>
<evidence type="ECO:0000313" key="5">
    <source>
        <dbReference type="Proteomes" id="UP000265120"/>
    </source>
</evidence>
<feature type="domain" description="PH" evidence="3">
    <location>
        <begin position="68"/>
        <end position="192"/>
    </location>
</feature>
<feature type="region of interest" description="Disordered" evidence="2">
    <location>
        <begin position="729"/>
        <end position="832"/>
    </location>
</feature>
<accession>A0A3P8WGS6</accession>
<dbReference type="GeneID" id="103389104"/>
<organism evidence="4 5">
    <name type="scientific">Cynoglossus semilaevis</name>
    <name type="common">Tongue sole</name>
    <dbReference type="NCBI Taxonomy" id="244447"/>
    <lineage>
        <taxon>Eukaryota</taxon>
        <taxon>Metazoa</taxon>
        <taxon>Chordata</taxon>
        <taxon>Craniata</taxon>
        <taxon>Vertebrata</taxon>
        <taxon>Euteleostomi</taxon>
        <taxon>Actinopterygii</taxon>
        <taxon>Neopterygii</taxon>
        <taxon>Teleostei</taxon>
        <taxon>Neoteleostei</taxon>
        <taxon>Acanthomorphata</taxon>
        <taxon>Carangaria</taxon>
        <taxon>Pleuronectiformes</taxon>
        <taxon>Pleuronectoidei</taxon>
        <taxon>Cynoglossidae</taxon>
        <taxon>Cynoglossinae</taxon>
        <taxon>Cynoglossus</taxon>
    </lineage>
</organism>
<dbReference type="Proteomes" id="UP000265120">
    <property type="component" value="Chromosome 14"/>
</dbReference>
<dbReference type="OMA" id="GTPIDWG"/>
<dbReference type="PROSITE" id="PS50003">
    <property type="entry name" value="PH_DOMAIN"/>
    <property type="match status" value="1"/>
</dbReference>
<name>A0A3P8WGS6_CYNSE</name>
<reference evidence="4" key="2">
    <citation type="submission" date="2025-08" db="UniProtKB">
        <authorList>
            <consortium name="Ensembl"/>
        </authorList>
    </citation>
    <scope>IDENTIFICATION</scope>
</reference>
<evidence type="ECO:0000256" key="1">
    <source>
        <dbReference type="ARBA" id="ARBA00010251"/>
    </source>
</evidence>
<sequence length="844" mass="95699">MGDVVSSHLDENRREMITGRTNDMMKDFGEMYEQQYAVALFNSVRYEIEGGGGPQSQLLHRKDPLAGRSIFSGNLFQYLEENRKWRSRFVSVPNSYTINLYENKTAQERGLHPKVSINCAGYRALTSLEDYIELMNTSLPGIKAKVGNNPFIKCATEFPLILWHPYARHHYFCVMTEKEQKKWHAVLQDCVRHCNNGLPDECTVQTPAFTDAIRRHRQTKGHYGTWEMMCGTPPQILANLVMETLQPELRNMIGPRLKGKMQQRQRNWMLISDAVYKQVLTQTSTQYGAMVDVCEAQRVQLDARLRTDMDQIITSKEHVCSKIRAMVFPKVEPLLQSSIQPYISSILEALMEPTSRGFSEVREVLFRELVELSKNSLNGGGKEKLGEQMERLSMLAFHPVKMQSCYEKMEELNLEGLQQRFDVGSPYVFVSRAQILMREQMDNAVYTFEQLLNQSLADDDMCKSIQRCQDRALKKYDYDSSTVRKKFFREALLQIIIPYMLQQLSESCSPELPRFKELIFEDFSRFLLVENMYEEVVLQSVTKDIMMAVKEAAVQRRHNLYRDSIVLTNSDPNLHLLGESPQVDWAAKFGNNEPDGTVQERASTEGGGSGSRRRQVVSMIQLDGLPVAYESCLEVPGVDVIPEEDSKTTEETPEEHSEDEDTDQVPMSPDSVDEIRDLINPVVEVALPVSEEEKIRKTNVTQPTKGKLITEDGVQEDVTHITTVVDGAPKKSFRDKKSPQTDIQKLLGNGEQEGIVENQEEDDAKDKTQPEVLEDESATTVEIPVAESGSESPQVPTDSSSREDSGFQSPTNLESDDSVPQPITNGLNGEDKVIDPAEVEVLLA</sequence>
<dbReference type="FunCoup" id="A0A3P8WGS6">
    <property type="interactions" value="693"/>
</dbReference>
<dbReference type="Pfam" id="PF26089">
    <property type="entry name" value="PH_Niban2"/>
    <property type="match status" value="1"/>
</dbReference>
<protein>
    <submittedName>
        <fullName evidence="4">Niban apoptosis regulator 2a</fullName>
    </submittedName>
</protein>
<dbReference type="InterPro" id="IPR026088">
    <property type="entry name" value="Niban-like"/>
</dbReference>
<dbReference type="CTD" id="563073"/>
<evidence type="ECO:0000259" key="3">
    <source>
        <dbReference type="PROSITE" id="PS50003"/>
    </source>
</evidence>
<dbReference type="PANTHER" id="PTHR14392:SF2">
    <property type="entry name" value="PROTEIN NIBAN 2"/>
    <property type="match status" value="1"/>
</dbReference>
<feature type="region of interest" description="Disordered" evidence="2">
    <location>
        <begin position="639"/>
        <end position="669"/>
    </location>
</feature>
<dbReference type="PANTHER" id="PTHR14392">
    <property type="entry name" value="NIBAN FAMILY MEMBER"/>
    <property type="match status" value="1"/>
</dbReference>
<feature type="compositionally biased region" description="Acidic residues" evidence="2">
    <location>
        <begin position="651"/>
        <end position="663"/>
    </location>
</feature>
<dbReference type="CDD" id="cd23949">
    <property type="entry name" value="Niban-like"/>
    <property type="match status" value="1"/>
</dbReference>
<dbReference type="SMART" id="SM00233">
    <property type="entry name" value="PH"/>
    <property type="match status" value="1"/>
</dbReference>
<evidence type="ECO:0000313" key="4">
    <source>
        <dbReference type="Ensembl" id="ENSCSEP00000026688.1"/>
    </source>
</evidence>
<reference evidence="4" key="3">
    <citation type="submission" date="2025-09" db="UniProtKB">
        <authorList>
            <consortium name="Ensembl"/>
        </authorList>
    </citation>
    <scope>IDENTIFICATION</scope>
</reference>
<dbReference type="Pfam" id="PF26086">
    <property type="entry name" value="Niban2"/>
    <property type="match status" value="1"/>
</dbReference>
<dbReference type="SUPFAM" id="SSF50729">
    <property type="entry name" value="PH domain-like"/>
    <property type="match status" value="1"/>
</dbReference>
<reference evidence="4 5" key="1">
    <citation type="journal article" date="2014" name="Nat. Genet.">
        <title>Whole-genome sequence of a flatfish provides insights into ZW sex chromosome evolution and adaptation to a benthic lifestyle.</title>
        <authorList>
            <person name="Chen S."/>
            <person name="Zhang G."/>
            <person name="Shao C."/>
            <person name="Huang Q."/>
            <person name="Liu G."/>
            <person name="Zhang P."/>
            <person name="Song W."/>
            <person name="An N."/>
            <person name="Chalopin D."/>
            <person name="Volff J.N."/>
            <person name="Hong Y."/>
            <person name="Li Q."/>
            <person name="Sha Z."/>
            <person name="Zhou H."/>
            <person name="Xie M."/>
            <person name="Yu Q."/>
            <person name="Liu Y."/>
            <person name="Xiang H."/>
            <person name="Wang N."/>
            <person name="Wu K."/>
            <person name="Yang C."/>
            <person name="Zhou Q."/>
            <person name="Liao X."/>
            <person name="Yang L."/>
            <person name="Hu Q."/>
            <person name="Zhang J."/>
            <person name="Meng L."/>
            <person name="Jin L."/>
            <person name="Tian Y."/>
            <person name="Lian J."/>
            <person name="Yang J."/>
            <person name="Miao G."/>
            <person name="Liu S."/>
            <person name="Liang Z."/>
            <person name="Yan F."/>
            <person name="Li Y."/>
            <person name="Sun B."/>
            <person name="Zhang H."/>
            <person name="Zhang J."/>
            <person name="Zhu Y."/>
            <person name="Du M."/>
            <person name="Zhao Y."/>
            <person name="Schartl M."/>
            <person name="Tang Q."/>
            <person name="Wang J."/>
        </authorList>
    </citation>
    <scope>NUCLEOTIDE SEQUENCE</scope>
</reference>
<evidence type="ECO:0000256" key="2">
    <source>
        <dbReference type="SAM" id="MobiDB-lite"/>
    </source>
</evidence>
<dbReference type="InterPro" id="IPR001849">
    <property type="entry name" value="PH_domain"/>
</dbReference>
<dbReference type="RefSeq" id="XP_008322597.1">
    <property type="nucleotide sequence ID" value="XM_008324375.3"/>
</dbReference>
<dbReference type="InterPro" id="IPR011993">
    <property type="entry name" value="PH-like_dom_sf"/>
</dbReference>
<dbReference type="KEGG" id="csem:103389104"/>